<protein>
    <submittedName>
        <fullName evidence="2">Uncharacterized protein</fullName>
    </submittedName>
</protein>
<sequence length="58" mass="7079">MRLYDDTPYFIYKLTTVLCVYVVCLYQKIRKFSTNTLHDYIKHCRDSRFLCVFVWGVC</sequence>
<feature type="transmembrane region" description="Helical" evidence="1">
    <location>
        <begin position="6"/>
        <end position="26"/>
    </location>
</feature>
<keyword evidence="1" id="KW-1133">Transmembrane helix</keyword>
<keyword evidence="1" id="KW-0472">Membrane</keyword>
<dbReference type="EMBL" id="ATJO01000047">
    <property type="protein sequence ID" value="EPI50840.1"/>
    <property type="molecule type" value="Genomic_DNA"/>
</dbReference>
<dbReference type="HOGENOM" id="CLU_2972958_0_0_11"/>
<name>S4GMS6_9BIFI</name>
<keyword evidence="1" id="KW-0812">Transmembrane</keyword>
<accession>S4GMS6</accession>
<dbReference type="AlphaFoldDB" id="S4GMS6"/>
<organism evidence="2 3">
    <name type="scientific">Gardnerella pickettii JCP7719</name>
    <dbReference type="NCBI Taxonomy" id="1261061"/>
    <lineage>
        <taxon>Bacteria</taxon>
        <taxon>Bacillati</taxon>
        <taxon>Actinomycetota</taxon>
        <taxon>Actinomycetes</taxon>
        <taxon>Bifidobacteriales</taxon>
        <taxon>Bifidobacteriaceae</taxon>
        <taxon>Gardnerella</taxon>
        <taxon>Gardnerella pickettii</taxon>
    </lineage>
</organism>
<comment type="caution">
    <text evidence="2">The sequence shown here is derived from an EMBL/GenBank/DDBJ whole genome shotgun (WGS) entry which is preliminary data.</text>
</comment>
<proteinExistence type="predicted"/>
<evidence type="ECO:0000313" key="3">
    <source>
        <dbReference type="Proteomes" id="UP000014601"/>
    </source>
</evidence>
<reference evidence="2 3" key="1">
    <citation type="submission" date="2013-06" db="EMBL/GenBank/DDBJ databases">
        <authorList>
            <person name="Weinstock G."/>
            <person name="Sodergren E."/>
            <person name="Lobos E.A."/>
            <person name="Fulton L."/>
            <person name="Fulton R."/>
            <person name="Courtney L."/>
            <person name="Fronick C."/>
            <person name="O'Laughlin M."/>
            <person name="Godfrey J."/>
            <person name="Wilson R.M."/>
            <person name="Miner T."/>
            <person name="Farmer C."/>
            <person name="Delehaunty K."/>
            <person name="Cordes M."/>
            <person name="Minx P."/>
            <person name="Tomlinson C."/>
            <person name="Chen J."/>
            <person name="Wollam A."/>
            <person name="Pepin K.H."/>
            <person name="Bhonagiri V."/>
            <person name="Zhang X."/>
            <person name="Warren W."/>
            <person name="Mitreva M."/>
            <person name="Mardis E.R."/>
            <person name="Wilson R.K."/>
        </authorList>
    </citation>
    <scope>NUCLEOTIDE SEQUENCE [LARGE SCALE GENOMIC DNA]</scope>
    <source>
        <strain evidence="2 3">JCP7719</strain>
    </source>
</reference>
<gene>
    <name evidence="2" type="ORF">HMPREF1576_00637</name>
</gene>
<evidence type="ECO:0000313" key="2">
    <source>
        <dbReference type="EMBL" id="EPI50840.1"/>
    </source>
</evidence>
<evidence type="ECO:0000256" key="1">
    <source>
        <dbReference type="SAM" id="Phobius"/>
    </source>
</evidence>
<dbReference type="Proteomes" id="UP000014601">
    <property type="component" value="Unassembled WGS sequence"/>
</dbReference>